<dbReference type="EMBL" id="NSJZ01000005">
    <property type="protein sequence ID" value="PAU97593.1"/>
    <property type="molecule type" value="Genomic_DNA"/>
</dbReference>
<keyword evidence="4" id="KW-1185">Reference proteome</keyword>
<name>A0A2A2GL06_9RHOB</name>
<keyword evidence="1" id="KW-1133">Transmembrane helix</keyword>
<dbReference type="InterPro" id="IPR013099">
    <property type="entry name" value="K_chnl_dom"/>
</dbReference>
<sequence>MALQILLGSIVMVATLAVGAAALYLLELASARGRSWLVAEPHWPKIFVVLIGSGLWAMLVLTIGVWLWALSFWALGAFPDLETAVYFSVVCFTTLGFGDVLLPTEWRIMGGMTAANGLLNFGILSAILVEGLRDLRVEQGRRPRG</sequence>
<dbReference type="AlphaFoldDB" id="A0A2A2GL06"/>
<feature type="transmembrane region" description="Helical" evidence="1">
    <location>
        <begin position="46"/>
        <end position="69"/>
    </location>
</feature>
<dbReference type="Proteomes" id="UP000218023">
    <property type="component" value="Unassembled WGS sequence"/>
</dbReference>
<keyword evidence="1" id="KW-0812">Transmembrane</keyword>
<proteinExistence type="predicted"/>
<evidence type="ECO:0000259" key="2">
    <source>
        <dbReference type="Pfam" id="PF07885"/>
    </source>
</evidence>
<dbReference type="RefSeq" id="WP_095639991.1">
    <property type="nucleotide sequence ID" value="NZ_NSJZ01000005.1"/>
</dbReference>
<reference evidence="3 4" key="1">
    <citation type="submission" date="2017-09" db="EMBL/GenBank/DDBJ databases">
        <title>Paracoccus alkalisoli sp. nov., isolated from saline alkaline soil.</title>
        <authorList>
            <person name="Dong X."/>
            <person name="Zhang G."/>
        </authorList>
    </citation>
    <scope>NUCLEOTIDE SEQUENCE [LARGE SCALE GENOMIC DNA]</scope>
    <source>
        <strain evidence="3 4">WN007</strain>
    </source>
</reference>
<feature type="transmembrane region" description="Helical" evidence="1">
    <location>
        <begin position="6"/>
        <end position="26"/>
    </location>
</feature>
<dbReference type="Gene3D" id="1.10.287.70">
    <property type="match status" value="1"/>
</dbReference>
<dbReference type="Pfam" id="PF07885">
    <property type="entry name" value="Ion_trans_2"/>
    <property type="match status" value="1"/>
</dbReference>
<evidence type="ECO:0000313" key="4">
    <source>
        <dbReference type="Proteomes" id="UP000218023"/>
    </source>
</evidence>
<accession>A0A2A2GL06</accession>
<evidence type="ECO:0000256" key="1">
    <source>
        <dbReference type="SAM" id="Phobius"/>
    </source>
</evidence>
<evidence type="ECO:0000313" key="3">
    <source>
        <dbReference type="EMBL" id="PAU97593.1"/>
    </source>
</evidence>
<dbReference type="SUPFAM" id="SSF81324">
    <property type="entry name" value="Voltage-gated potassium channels"/>
    <property type="match status" value="1"/>
</dbReference>
<gene>
    <name evidence="3" type="ORF">CK240_08085</name>
</gene>
<comment type="caution">
    <text evidence="3">The sequence shown here is derived from an EMBL/GenBank/DDBJ whole genome shotgun (WGS) entry which is preliminary data.</text>
</comment>
<keyword evidence="1" id="KW-0472">Membrane</keyword>
<protein>
    <submittedName>
        <fullName evidence="3">Metal transporter</fullName>
    </submittedName>
</protein>
<organism evidence="3 4">
    <name type="scientific">Paracoccus salipaludis</name>
    <dbReference type="NCBI Taxonomy" id="2032623"/>
    <lineage>
        <taxon>Bacteria</taxon>
        <taxon>Pseudomonadati</taxon>
        <taxon>Pseudomonadota</taxon>
        <taxon>Alphaproteobacteria</taxon>
        <taxon>Rhodobacterales</taxon>
        <taxon>Paracoccaceae</taxon>
        <taxon>Paracoccus</taxon>
    </lineage>
</organism>
<feature type="transmembrane region" description="Helical" evidence="1">
    <location>
        <begin position="84"/>
        <end position="102"/>
    </location>
</feature>
<dbReference type="OrthoDB" id="2974133at2"/>
<feature type="domain" description="Potassium channel" evidence="2">
    <location>
        <begin position="62"/>
        <end position="130"/>
    </location>
</feature>